<protein>
    <recommendedName>
        <fullName evidence="6">CusB-like beta-barrel domain-containing protein</fullName>
    </recommendedName>
</protein>
<dbReference type="InterPro" id="IPR058792">
    <property type="entry name" value="Beta-barrel_RND_2"/>
</dbReference>
<dbReference type="Gene3D" id="2.40.420.20">
    <property type="match status" value="1"/>
</dbReference>
<dbReference type="InterPro" id="IPR050465">
    <property type="entry name" value="UPF0194_transport"/>
</dbReference>
<dbReference type="Pfam" id="PF25954">
    <property type="entry name" value="Beta-barrel_RND_2"/>
    <property type="match status" value="1"/>
</dbReference>
<dbReference type="SUPFAM" id="SSF111369">
    <property type="entry name" value="HlyD-like secretion proteins"/>
    <property type="match status" value="1"/>
</dbReference>
<evidence type="ECO:0000313" key="7">
    <source>
        <dbReference type="EMBL" id="OGI46244.1"/>
    </source>
</evidence>
<proteinExistence type="inferred from homology"/>
<dbReference type="NCBIfam" id="TIGR01730">
    <property type="entry name" value="RND_mfp"/>
    <property type="match status" value="1"/>
</dbReference>
<dbReference type="Gene3D" id="2.40.30.170">
    <property type="match status" value="1"/>
</dbReference>
<evidence type="ECO:0000256" key="2">
    <source>
        <dbReference type="ARBA" id="ARBA00009477"/>
    </source>
</evidence>
<dbReference type="AlphaFoldDB" id="A0A1F6TM74"/>
<evidence type="ECO:0000256" key="4">
    <source>
        <dbReference type="SAM" id="Coils"/>
    </source>
</evidence>
<dbReference type="GO" id="GO:0016020">
    <property type="term" value="C:membrane"/>
    <property type="evidence" value="ECO:0007669"/>
    <property type="project" value="InterPro"/>
</dbReference>
<evidence type="ECO:0000256" key="3">
    <source>
        <dbReference type="ARBA" id="ARBA00023054"/>
    </source>
</evidence>
<keyword evidence="3 4" id="KW-0175">Coiled coil</keyword>
<feature type="coiled-coil region" evidence="4">
    <location>
        <begin position="111"/>
        <end position="147"/>
    </location>
</feature>
<feature type="transmembrane region" description="Helical" evidence="5">
    <location>
        <begin position="16"/>
        <end position="33"/>
    </location>
</feature>
<evidence type="ECO:0000256" key="1">
    <source>
        <dbReference type="ARBA" id="ARBA00004196"/>
    </source>
</evidence>
<dbReference type="PANTHER" id="PTHR32347:SF23">
    <property type="entry name" value="BLL5650 PROTEIN"/>
    <property type="match status" value="1"/>
</dbReference>
<dbReference type="InterPro" id="IPR006143">
    <property type="entry name" value="RND_pump_MFP"/>
</dbReference>
<accession>A0A1F6TM74</accession>
<feature type="coiled-coil region" evidence="4">
    <location>
        <begin position="304"/>
        <end position="331"/>
    </location>
</feature>
<keyword evidence="5" id="KW-0812">Transmembrane</keyword>
<comment type="caution">
    <text evidence="7">The sequence shown here is derived from an EMBL/GenBank/DDBJ whole genome shotgun (WGS) entry which is preliminary data.</text>
</comment>
<name>A0A1F6TM74_9BACT</name>
<organism evidence="7 8">
    <name type="scientific">Candidatus Nomurabacteria bacterium GWB1_40_6</name>
    <dbReference type="NCBI Taxonomy" id="1801727"/>
    <lineage>
        <taxon>Bacteria</taxon>
        <taxon>Candidatus Nomuraibacteriota</taxon>
    </lineage>
</organism>
<comment type="similarity">
    <text evidence="2">Belongs to the membrane fusion protein (MFP) (TC 8.A.1) family.</text>
</comment>
<dbReference type="Gene3D" id="2.40.50.100">
    <property type="match status" value="1"/>
</dbReference>
<evidence type="ECO:0000259" key="6">
    <source>
        <dbReference type="Pfam" id="PF25954"/>
    </source>
</evidence>
<feature type="domain" description="CusB-like beta-barrel" evidence="6">
    <location>
        <begin position="367"/>
        <end position="440"/>
    </location>
</feature>
<dbReference type="Proteomes" id="UP000176484">
    <property type="component" value="Unassembled WGS sequence"/>
</dbReference>
<keyword evidence="5" id="KW-0472">Membrane</keyword>
<evidence type="ECO:0000313" key="8">
    <source>
        <dbReference type="Proteomes" id="UP000176484"/>
    </source>
</evidence>
<keyword evidence="5" id="KW-1133">Transmembrane helix</keyword>
<reference evidence="7 8" key="1">
    <citation type="journal article" date="2016" name="Nat. Commun.">
        <title>Thousands of microbial genomes shed light on interconnected biogeochemical processes in an aquifer system.</title>
        <authorList>
            <person name="Anantharaman K."/>
            <person name="Brown C.T."/>
            <person name="Hug L.A."/>
            <person name="Sharon I."/>
            <person name="Castelle C.J."/>
            <person name="Probst A.J."/>
            <person name="Thomas B.C."/>
            <person name="Singh A."/>
            <person name="Wilkins M.J."/>
            <person name="Karaoz U."/>
            <person name="Brodie E.L."/>
            <person name="Williams K.H."/>
            <person name="Hubbard S.S."/>
            <person name="Banfield J.F."/>
        </authorList>
    </citation>
    <scope>NUCLEOTIDE SEQUENCE [LARGE SCALE GENOMIC DNA]</scope>
</reference>
<comment type="subcellular location">
    <subcellularLocation>
        <location evidence="1">Cell envelope</location>
    </subcellularLocation>
</comment>
<evidence type="ECO:0000256" key="5">
    <source>
        <dbReference type="SAM" id="Phobius"/>
    </source>
</evidence>
<sequence length="517" mass="56225">MTFVNRILGFIKKKKYLSGIIVVVLIVLGLIIFKNGKATNGTITISHSDFINQVSISGKVVASEEVDMGFKNGGRIGRIFVSVDKGDGEEQIIKAGTLIAALDAKDAQQAVRDAEISLASAKLSLAKLQLESSNENLDADLKKAYDDGFTAVADSFLDLSSIITGLEDVLNEDILSDNTARNSGTTAENFRNEAEKLFYKASSALKENRKNFRLLNRNSSKQAIEAIIDETYETVKIFSDAIKSTKNLADYLADDTNRETDYTSSKTTLSGYTEDISGHLDNLLSSEKNIKDYKDAFPTAGLDIDDALLSVKREENNLQDAKNNLSDYYIRAPFDGVVTRIDAKVGEIASPNVPLIAMMSADTFQIESYVPEVNIAQIKFGDTASVTLDAYGEEVLFGAKVISIDPAETIKDGVSTYKIKLQFDAKDDRIKSGMTSSVTIITFSKPNVVVIPGGVVFDRDGKKLVQVKVDDEVLEKEVVLGITSSLGQVEVVSGLFDGDKVILNPDVGHQESPMSNI</sequence>
<dbReference type="PANTHER" id="PTHR32347">
    <property type="entry name" value="EFFLUX SYSTEM COMPONENT YKNX-RELATED"/>
    <property type="match status" value="1"/>
</dbReference>
<dbReference type="EMBL" id="MFTD01000026">
    <property type="protein sequence ID" value="OGI46244.1"/>
    <property type="molecule type" value="Genomic_DNA"/>
</dbReference>
<dbReference type="GO" id="GO:0022857">
    <property type="term" value="F:transmembrane transporter activity"/>
    <property type="evidence" value="ECO:0007669"/>
    <property type="project" value="InterPro"/>
</dbReference>
<dbReference type="GO" id="GO:0030313">
    <property type="term" value="C:cell envelope"/>
    <property type="evidence" value="ECO:0007669"/>
    <property type="project" value="UniProtKB-SubCell"/>
</dbReference>
<gene>
    <name evidence="7" type="ORF">A2121_02945</name>
</gene>